<comment type="caution">
    <text evidence="1">The sequence shown here is derived from an EMBL/GenBank/DDBJ whole genome shotgun (WGS) entry which is preliminary data.</text>
</comment>
<dbReference type="EMBL" id="AAXW01000002">
    <property type="protein sequence ID" value="EAZ93926.1"/>
    <property type="molecule type" value="Genomic_DNA"/>
</dbReference>
<dbReference type="AlphaFoldDB" id="A3IJE4"/>
<proteinExistence type="predicted"/>
<organism evidence="1 2">
    <name type="scientific">Crocosphaera chwakensis CCY0110</name>
    <dbReference type="NCBI Taxonomy" id="391612"/>
    <lineage>
        <taxon>Bacteria</taxon>
        <taxon>Bacillati</taxon>
        <taxon>Cyanobacteriota</taxon>
        <taxon>Cyanophyceae</taxon>
        <taxon>Oscillatoriophycideae</taxon>
        <taxon>Chroococcales</taxon>
        <taxon>Aphanothecaceae</taxon>
        <taxon>Crocosphaera</taxon>
        <taxon>Crocosphaera chwakensis</taxon>
    </lineage>
</organism>
<name>A3IJE4_9CHRO</name>
<protein>
    <submittedName>
        <fullName evidence="1">Uncharacterized protein</fullName>
    </submittedName>
</protein>
<dbReference type="Proteomes" id="UP000003781">
    <property type="component" value="Unassembled WGS sequence"/>
</dbReference>
<accession>A3IJE4</accession>
<gene>
    <name evidence="1" type="ORF">CY0110_19062</name>
</gene>
<reference evidence="1 2" key="1">
    <citation type="submission" date="2007-03" db="EMBL/GenBank/DDBJ databases">
        <authorList>
            <person name="Stal L."/>
            <person name="Ferriera S."/>
            <person name="Johnson J."/>
            <person name="Kravitz S."/>
            <person name="Beeson K."/>
            <person name="Sutton G."/>
            <person name="Rogers Y.-H."/>
            <person name="Friedman R."/>
            <person name="Frazier M."/>
            <person name="Venter J.C."/>
        </authorList>
    </citation>
    <scope>NUCLEOTIDE SEQUENCE [LARGE SCALE GENOMIC DNA]</scope>
    <source>
        <strain evidence="1 2">CCY0110</strain>
    </source>
</reference>
<evidence type="ECO:0000313" key="2">
    <source>
        <dbReference type="Proteomes" id="UP000003781"/>
    </source>
</evidence>
<keyword evidence="2" id="KW-1185">Reference proteome</keyword>
<sequence length="20" mass="2383">MINLTCFSNQLIKLIKLKYV</sequence>
<evidence type="ECO:0000313" key="1">
    <source>
        <dbReference type="EMBL" id="EAZ93926.1"/>
    </source>
</evidence>